<evidence type="ECO:0000313" key="2">
    <source>
        <dbReference type="Proteomes" id="UP000601435"/>
    </source>
</evidence>
<organism evidence="1 2">
    <name type="scientific">Symbiodinium necroappetens</name>
    <dbReference type="NCBI Taxonomy" id="1628268"/>
    <lineage>
        <taxon>Eukaryota</taxon>
        <taxon>Sar</taxon>
        <taxon>Alveolata</taxon>
        <taxon>Dinophyceae</taxon>
        <taxon>Suessiales</taxon>
        <taxon>Symbiodiniaceae</taxon>
        <taxon>Symbiodinium</taxon>
    </lineage>
</organism>
<dbReference type="Proteomes" id="UP000601435">
    <property type="component" value="Unassembled WGS sequence"/>
</dbReference>
<keyword evidence="2" id="KW-1185">Reference proteome</keyword>
<proteinExistence type="predicted"/>
<reference evidence="1" key="1">
    <citation type="submission" date="2021-02" db="EMBL/GenBank/DDBJ databases">
        <authorList>
            <person name="Dougan E. K."/>
            <person name="Rhodes N."/>
            <person name="Thang M."/>
            <person name="Chan C."/>
        </authorList>
    </citation>
    <scope>NUCLEOTIDE SEQUENCE</scope>
</reference>
<accession>A0A812RA12</accession>
<sequence length="111" mass="11731">MVSESILPVAPRRDILAHTRSCIQRQVGGAGRRVLCLASSLGVAAGYPGAAATCGGWPGLVRHQGRPLDHEPGHSRLPARCPPGLLLGRWRGTLASLRGPLEGPCRRVSKQ</sequence>
<dbReference type="AlphaFoldDB" id="A0A812RA12"/>
<evidence type="ECO:0000313" key="1">
    <source>
        <dbReference type="EMBL" id="CAE7430172.1"/>
    </source>
</evidence>
<dbReference type="EMBL" id="CAJNJA010018739">
    <property type="protein sequence ID" value="CAE7430172.1"/>
    <property type="molecule type" value="Genomic_DNA"/>
</dbReference>
<protein>
    <submittedName>
        <fullName evidence="1">Uncharacterized protein</fullName>
    </submittedName>
</protein>
<name>A0A812RA12_9DINO</name>
<comment type="caution">
    <text evidence="1">The sequence shown here is derived from an EMBL/GenBank/DDBJ whole genome shotgun (WGS) entry which is preliminary data.</text>
</comment>
<gene>
    <name evidence="1" type="ORF">SNEC2469_LOCUS11811</name>
</gene>